<feature type="compositionally biased region" description="Basic residues" evidence="1">
    <location>
        <begin position="279"/>
        <end position="291"/>
    </location>
</feature>
<proteinExistence type="predicted"/>
<keyword evidence="4" id="KW-1185">Reference proteome</keyword>
<feature type="compositionally biased region" description="Basic and acidic residues" evidence="1">
    <location>
        <begin position="635"/>
        <end position="651"/>
    </location>
</feature>
<feature type="region of interest" description="Disordered" evidence="1">
    <location>
        <begin position="616"/>
        <end position="670"/>
    </location>
</feature>
<dbReference type="EMBL" id="JARBHB010000001">
    <property type="protein sequence ID" value="KAJ8898282.1"/>
    <property type="molecule type" value="Genomic_DNA"/>
</dbReference>
<keyword evidence="2" id="KW-0472">Membrane</keyword>
<organism evidence="3 4">
    <name type="scientific">Dryococelus australis</name>
    <dbReference type="NCBI Taxonomy" id="614101"/>
    <lineage>
        <taxon>Eukaryota</taxon>
        <taxon>Metazoa</taxon>
        <taxon>Ecdysozoa</taxon>
        <taxon>Arthropoda</taxon>
        <taxon>Hexapoda</taxon>
        <taxon>Insecta</taxon>
        <taxon>Pterygota</taxon>
        <taxon>Neoptera</taxon>
        <taxon>Polyneoptera</taxon>
        <taxon>Phasmatodea</taxon>
        <taxon>Verophasmatodea</taxon>
        <taxon>Anareolatae</taxon>
        <taxon>Phasmatidae</taxon>
        <taxon>Eurycanthinae</taxon>
        <taxon>Dryococelus</taxon>
    </lineage>
</organism>
<feature type="transmembrane region" description="Helical" evidence="2">
    <location>
        <begin position="6"/>
        <end position="25"/>
    </location>
</feature>
<evidence type="ECO:0000256" key="1">
    <source>
        <dbReference type="SAM" id="MobiDB-lite"/>
    </source>
</evidence>
<evidence type="ECO:0000313" key="4">
    <source>
        <dbReference type="Proteomes" id="UP001159363"/>
    </source>
</evidence>
<sequence>MFCRIGTIVCTLFCSNFIITVYKGLSDTKGRQKEIRRERESIVTNRRVEALPTEVTIPLTGRWQRINLYLTRVVQSDAHQPQREHDNGVNPCYNHHNHNHTNNSHHRTFIMAIIVGMDVAMVILPHPFKFPIGVESVANTRTYVLWQCKEDRATLYTKVINDECTLIFVFGNGAALMLVGGFSRGIPVSPPLQSTTDPFPPHVNLTCAQDIVVERRPKPFSSLNCQLSENGAAPECKGGELEIPERTRRPAALSHLRKSGVARFTVHNGMSDATDIGRRKGGARSDRRRSLKTPPEAAKWRCPPLLLEAPAIGRSCRKLTRPDGAISHLAHTNTHTLRPSGLASPTSLRCIARREVTTQFREESGKNDAGMHSLLAVSNNTRNLVTSTTRRLYSADCLRMFKPELRPTVPSLFTLQCSFWPNVPLSVSNKWSMFKSSAFAETKGVQLCVKLRNRQIAFEKVSKSQFYSWGYPSETCSEPSEGFVCPDRGERSAGGRVGTRETSKARLILAERSQMKYDLRGIGKIFMCSEEAILEDWKRLSNPWSNWRIQPLVLQLPPVQRLLSAVAPLPWLCALSVAHEACQVAPFLLLGSSYPPSSLALFAIIADSLSLAPPVTASPVSPARRTSHQISDVSMEQRRNGRAEETGDPRENPPTSGIVRYDSHMRKSGSDTAGIESVLATLLRRLPGEFILAASDAAGARGQYHVVECLRGSPSAAGSCAFPPRVISRRHAFALSYPCRVTRSAPAISAGVFKEYFILYSVPCRRSNILPPSISPRIDWRREFRQPRTTVVFNQFMYQSLECRQTHIVALLKLLTILRILKRYFTVAVCTYELKRYIQVSVTTATVGKEYLRYCHREKEMQIRRMSVANTSSKVVRKRRLFSKTVTYLWGNYFNLVAAAVYGPLFKRGPSAPPPHRRQNAIKHTEMMNYGHQVVRTDAAPIGTLPFTAIFSHVG</sequence>
<comment type="caution">
    <text evidence="3">The sequence shown here is derived from an EMBL/GenBank/DDBJ whole genome shotgun (WGS) entry which is preliminary data.</text>
</comment>
<reference evidence="3 4" key="1">
    <citation type="submission" date="2023-02" db="EMBL/GenBank/DDBJ databases">
        <title>LHISI_Scaffold_Assembly.</title>
        <authorList>
            <person name="Stuart O.P."/>
            <person name="Cleave R."/>
            <person name="Magrath M.J.L."/>
            <person name="Mikheyev A.S."/>
        </authorList>
    </citation>
    <scope>NUCLEOTIDE SEQUENCE [LARGE SCALE GENOMIC DNA]</scope>
    <source>
        <strain evidence="3">Daus_M_001</strain>
        <tissue evidence="3">Leg muscle</tissue>
    </source>
</reference>
<dbReference type="Proteomes" id="UP001159363">
    <property type="component" value="Chromosome 1"/>
</dbReference>
<gene>
    <name evidence="3" type="ORF">PR048_003642</name>
</gene>
<protein>
    <submittedName>
        <fullName evidence="3">Uncharacterized protein</fullName>
    </submittedName>
</protein>
<evidence type="ECO:0000313" key="3">
    <source>
        <dbReference type="EMBL" id="KAJ8898282.1"/>
    </source>
</evidence>
<evidence type="ECO:0000256" key="2">
    <source>
        <dbReference type="SAM" id="Phobius"/>
    </source>
</evidence>
<name>A0ABQ9IP80_9NEOP</name>
<keyword evidence="2" id="KW-1133">Transmembrane helix</keyword>
<feature type="region of interest" description="Disordered" evidence="1">
    <location>
        <begin position="271"/>
        <end position="295"/>
    </location>
</feature>
<keyword evidence="2" id="KW-0812">Transmembrane</keyword>
<accession>A0ABQ9IP80</accession>